<protein>
    <recommendedName>
        <fullName evidence="3">Transcriptional regulator, AbiEi antitoxin, Type IV TA system</fullName>
    </recommendedName>
</protein>
<reference evidence="1" key="1">
    <citation type="journal article" date="2021" name="Front. Microbiol.">
        <title>Comprehensive Comparative Genomics and Phenotyping of Methylobacterium Species.</title>
        <authorList>
            <person name="Alessa O."/>
            <person name="Ogura Y."/>
            <person name="Fujitani Y."/>
            <person name="Takami H."/>
            <person name="Hayashi T."/>
            <person name="Sahin N."/>
            <person name="Tani A."/>
        </authorList>
    </citation>
    <scope>NUCLEOTIDE SEQUENCE</scope>
    <source>
        <strain evidence="1">DSM 19015</strain>
    </source>
</reference>
<evidence type="ECO:0008006" key="3">
    <source>
        <dbReference type="Google" id="ProtNLM"/>
    </source>
</evidence>
<evidence type="ECO:0000313" key="2">
    <source>
        <dbReference type="Proteomes" id="UP001055125"/>
    </source>
</evidence>
<proteinExistence type="predicted"/>
<sequence>MTVAVSTAVPELRTRLLDRIIRDPGSVWTPGDFADLGNRAAVDKTLQRLETAGEVRRIDRGLYDRPTINSLTKRPAVPDYRAVIRAVARRDKARFVIDGMSAANDLGLTTAVPARIEVLVDARLKPIKLGNQVVHFKTAAPSRLFWADRPAMRVVQALHWLQDMLTAPEERVRVVDTLRRLFADPQHGNAIRDDLRAGLSALPIWMQEFLRPLLTNENEAVR</sequence>
<dbReference type="Proteomes" id="UP001055125">
    <property type="component" value="Unassembled WGS sequence"/>
</dbReference>
<reference evidence="1" key="2">
    <citation type="submission" date="2021-08" db="EMBL/GenBank/DDBJ databases">
        <authorList>
            <person name="Tani A."/>
            <person name="Ola A."/>
            <person name="Ogura Y."/>
            <person name="Katsura K."/>
            <person name="Hayashi T."/>
        </authorList>
    </citation>
    <scope>NUCLEOTIDE SEQUENCE</scope>
    <source>
        <strain evidence="1">DSM 19015</strain>
    </source>
</reference>
<dbReference type="EMBL" id="BPQP01000023">
    <property type="protein sequence ID" value="GJD94455.1"/>
    <property type="molecule type" value="Genomic_DNA"/>
</dbReference>
<dbReference type="InterPro" id="IPR045738">
    <property type="entry name" value="DUF6088"/>
</dbReference>
<name>A0ABQ4RY60_9HYPH</name>
<keyword evidence="2" id="KW-1185">Reference proteome</keyword>
<dbReference type="RefSeq" id="WP_238243630.1">
    <property type="nucleotide sequence ID" value="NZ_BPQP01000023.1"/>
</dbReference>
<gene>
    <name evidence="1" type="ORF">OCOJLMKI_1657</name>
</gene>
<dbReference type="Pfam" id="PF19570">
    <property type="entry name" value="DUF6088"/>
    <property type="match status" value="1"/>
</dbReference>
<accession>A0ABQ4RY60</accession>
<comment type="caution">
    <text evidence="1">The sequence shown here is derived from an EMBL/GenBank/DDBJ whole genome shotgun (WGS) entry which is preliminary data.</text>
</comment>
<evidence type="ECO:0000313" key="1">
    <source>
        <dbReference type="EMBL" id="GJD94455.1"/>
    </source>
</evidence>
<organism evidence="1 2">
    <name type="scientific">Methylobacterium iners</name>
    <dbReference type="NCBI Taxonomy" id="418707"/>
    <lineage>
        <taxon>Bacteria</taxon>
        <taxon>Pseudomonadati</taxon>
        <taxon>Pseudomonadota</taxon>
        <taxon>Alphaproteobacteria</taxon>
        <taxon>Hyphomicrobiales</taxon>
        <taxon>Methylobacteriaceae</taxon>
        <taxon>Methylobacterium</taxon>
    </lineage>
</organism>